<keyword evidence="1" id="KW-0343">GTPase activation</keyword>
<dbReference type="AlphaFoldDB" id="A0A2B4SE28"/>
<dbReference type="InterPro" id="IPR008936">
    <property type="entry name" value="Rho_GTPase_activation_prot"/>
</dbReference>
<dbReference type="GO" id="GO:0007165">
    <property type="term" value="P:signal transduction"/>
    <property type="evidence" value="ECO:0007669"/>
    <property type="project" value="InterPro"/>
</dbReference>
<sequence length="970" mass="109501">MTSSRFFGIHLSSWLYCQLRNITDGNEQLPSAFDHVISLGESCSVCLQGQLSHMNIPTVCKIFGNIGVQPLARLCLEPDIRWSKRLVVELVEYVQLQDVMAWLSTLGGAYSAMGDHLCSYSEKAGQISKHQLLVALRLGNPILAAHCKVFAAFSFIQRGQLKLAAKIIREQYALATSDGIGRDGKLISSCKAAWHRIQYMKKQKKADSFLSARAIPEVMALRMKGRSGHALDQLDYDIFWTEYRSIEESRIPVPDEDHDDEHSKEPQGECEQELQWLKEAGFDTIVKKYRDSKEIDHNDVDFEKITGSLTRKQAEAVRKRIDTLNQSTKRKLGVYVAQPTKHSTSSYPADVRTIFPVKTSGQPSNAEQITTSSRPALLRKTYSEGIHMQKPQSLENGAKDNESAQTTSRLSHSAGMLSFPIESKEFTGHHLHPGHAGIPERRSSDESHYRKGFQQVKHPHGGSVFYVTGTTKQELFNTAEKTKESCVDEIMNSDLKHLSVSPPESSPDCFHEVPVDCPEEVRVDVPPDRVHGKPNGKIICNEKPFREPQFPRLPNFTLTKDELGVTSVGDISSQDMEKVRSLSLIELTALFDSHGLTLHRRKPVRRKVRESGIFGVPLQNLLQEDKLKNERTVVPSFFIELIRHLETKGIKEEGILRVPGNSGRVKVLREEVEEKFNDGVFTWDDRRPHDCAALLKQFLRELPFPLLTQEYQPTFASVESIPDRKQQLQALNLLIMLLPVVHQDCLKILVHFLNRVVAQEKHNKMGLNSVAMIVAPNLFICSNKSQPSLQEIKQAQGTVNIVRMLIKYQAILWTVKKLLAKRARSEGMGGSPQKKHSTGGDSPLVSMDSDHENNIIRVQAPMLNKVLMAIQLTESMRAGDIVSKFRRRTSPSESPDESSKFLESSSNNCYRNCVNPHNNNRFASDNFFLYEAGGNIGERCLDNDTNMMALLKVNPHAEWIVKPRDYYLNL</sequence>
<dbReference type="SUPFAM" id="SSF48350">
    <property type="entry name" value="GTPase activation domain, GAP"/>
    <property type="match status" value="1"/>
</dbReference>
<evidence type="ECO:0000259" key="3">
    <source>
        <dbReference type="PROSITE" id="PS50238"/>
    </source>
</evidence>
<feature type="region of interest" description="Disordered" evidence="2">
    <location>
        <begin position="884"/>
        <end position="903"/>
    </location>
</feature>
<reference evidence="5" key="1">
    <citation type="journal article" date="2017" name="bioRxiv">
        <title>Comparative analysis of the genomes of Stylophora pistillata and Acropora digitifera provides evidence for extensive differences between species of corals.</title>
        <authorList>
            <person name="Voolstra C.R."/>
            <person name="Li Y."/>
            <person name="Liew Y.J."/>
            <person name="Baumgarten S."/>
            <person name="Zoccola D."/>
            <person name="Flot J.-F."/>
            <person name="Tambutte S."/>
            <person name="Allemand D."/>
            <person name="Aranda M."/>
        </authorList>
    </citation>
    <scope>NUCLEOTIDE SEQUENCE [LARGE SCALE GENOMIC DNA]</scope>
</reference>
<dbReference type="OrthoDB" id="121932at2759"/>
<dbReference type="GO" id="GO:0030833">
    <property type="term" value="P:regulation of actin filament polymerization"/>
    <property type="evidence" value="ECO:0007669"/>
    <property type="project" value="TreeGrafter"/>
</dbReference>
<dbReference type="InterPro" id="IPR057323">
    <property type="entry name" value="RHG40/28/18_ubiquitin"/>
</dbReference>
<evidence type="ECO:0000256" key="2">
    <source>
        <dbReference type="SAM" id="MobiDB-lite"/>
    </source>
</evidence>
<feature type="compositionally biased region" description="Basic and acidic residues" evidence="2">
    <location>
        <begin position="250"/>
        <end position="267"/>
    </location>
</feature>
<evidence type="ECO:0000313" key="4">
    <source>
        <dbReference type="EMBL" id="PFX27303.1"/>
    </source>
</evidence>
<organism evidence="4 5">
    <name type="scientific">Stylophora pistillata</name>
    <name type="common">Smooth cauliflower coral</name>
    <dbReference type="NCBI Taxonomy" id="50429"/>
    <lineage>
        <taxon>Eukaryota</taxon>
        <taxon>Metazoa</taxon>
        <taxon>Cnidaria</taxon>
        <taxon>Anthozoa</taxon>
        <taxon>Hexacorallia</taxon>
        <taxon>Scleractinia</taxon>
        <taxon>Astrocoeniina</taxon>
        <taxon>Pocilloporidae</taxon>
        <taxon>Stylophora</taxon>
    </lineage>
</organism>
<name>A0A2B4SE28_STYPI</name>
<evidence type="ECO:0000256" key="1">
    <source>
        <dbReference type="ARBA" id="ARBA00022468"/>
    </source>
</evidence>
<dbReference type="EMBL" id="LSMT01000106">
    <property type="protein sequence ID" value="PFX27303.1"/>
    <property type="molecule type" value="Genomic_DNA"/>
</dbReference>
<feature type="domain" description="Rho-GAP" evidence="3">
    <location>
        <begin position="616"/>
        <end position="813"/>
    </location>
</feature>
<dbReference type="STRING" id="50429.A0A2B4SE28"/>
<dbReference type="Pfam" id="PF25442">
    <property type="entry name" value="Ubiquitin_RHG40_C"/>
    <property type="match status" value="1"/>
</dbReference>
<dbReference type="InterPro" id="IPR000198">
    <property type="entry name" value="RhoGAP_dom"/>
</dbReference>
<dbReference type="PANTHER" id="PTHR14963">
    <property type="entry name" value="RHO GTPASE ACTIVATING PROTEIN 18,19-RELATED"/>
    <property type="match status" value="1"/>
</dbReference>
<dbReference type="PROSITE" id="PS50238">
    <property type="entry name" value="RHOGAP"/>
    <property type="match status" value="1"/>
</dbReference>
<proteinExistence type="predicted"/>
<dbReference type="Pfam" id="PF00620">
    <property type="entry name" value="RhoGAP"/>
    <property type="match status" value="1"/>
</dbReference>
<dbReference type="PANTHER" id="PTHR14963:SF1">
    <property type="entry name" value="RHO GTPASE-ACTIVATING PROTEIN CONUNDRUM"/>
    <property type="match status" value="1"/>
</dbReference>
<dbReference type="Proteomes" id="UP000225706">
    <property type="component" value="Unassembled WGS sequence"/>
</dbReference>
<dbReference type="Gene3D" id="1.10.555.10">
    <property type="entry name" value="Rho GTPase activation protein"/>
    <property type="match status" value="1"/>
</dbReference>
<comment type="caution">
    <text evidence="4">The sequence shown here is derived from an EMBL/GenBank/DDBJ whole genome shotgun (WGS) entry which is preliminary data.</text>
</comment>
<feature type="region of interest" description="Disordered" evidence="2">
    <location>
        <begin position="427"/>
        <end position="446"/>
    </location>
</feature>
<dbReference type="Pfam" id="PF16065">
    <property type="entry name" value="DUF4807"/>
    <property type="match status" value="1"/>
</dbReference>
<gene>
    <name evidence="4" type="primary">Arhgap18</name>
    <name evidence="4" type="ORF">AWC38_SpisGene7994</name>
</gene>
<feature type="region of interest" description="Disordered" evidence="2">
    <location>
        <begin position="250"/>
        <end position="269"/>
    </location>
</feature>
<dbReference type="GO" id="GO:0051056">
    <property type="term" value="P:regulation of small GTPase mediated signal transduction"/>
    <property type="evidence" value="ECO:0007669"/>
    <property type="project" value="TreeGrafter"/>
</dbReference>
<dbReference type="SMART" id="SM00324">
    <property type="entry name" value="RhoGAP"/>
    <property type="match status" value="1"/>
</dbReference>
<evidence type="ECO:0000313" key="5">
    <source>
        <dbReference type="Proteomes" id="UP000225706"/>
    </source>
</evidence>
<dbReference type="GO" id="GO:0005737">
    <property type="term" value="C:cytoplasm"/>
    <property type="evidence" value="ECO:0007669"/>
    <property type="project" value="TreeGrafter"/>
</dbReference>
<protein>
    <submittedName>
        <fullName evidence="4">Rho GTPase-activating protein 18</fullName>
    </submittedName>
</protein>
<dbReference type="InterPro" id="IPR032072">
    <property type="entry name" value="DUF4807"/>
</dbReference>
<feature type="region of interest" description="Disordered" evidence="2">
    <location>
        <begin position="387"/>
        <end position="410"/>
    </location>
</feature>
<keyword evidence="5" id="KW-1185">Reference proteome</keyword>
<feature type="region of interest" description="Disordered" evidence="2">
    <location>
        <begin position="824"/>
        <end position="848"/>
    </location>
</feature>
<dbReference type="GO" id="GO:0005096">
    <property type="term" value="F:GTPase activator activity"/>
    <property type="evidence" value="ECO:0007669"/>
    <property type="project" value="UniProtKB-KW"/>
</dbReference>
<accession>A0A2B4SE28</accession>